<organism evidence="2">
    <name type="scientific">marine sediment metagenome</name>
    <dbReference type="NCBI Taxonomy" id="412755"/>
    <lineage>
        <taxon>unclassified sequences</taxon>
        <taxon>metagenomes</taxon>
        <taxon>ecological metagenomes</taxon>
    </lineage>
</organism>
<gene>
    <name evidence="2" type="ORF">LCGC14_0493640</name>
</gene>
<dbReference type="InterPro" id="IPR052513">
    <property type="entry name" value="Thioester_dehydratase-like"/>
</dbReference>
<accession>A0A0F9SPB6</accession>
<sequence length="130" mass="14792">MQRKLPALNADNRAFWQGGEHGCLLMHWCDGCANYFHPPGPICPKCASFSVHPREVSGKATVISFTINYQSWTPDLTEPFVIAIVELPEQPGLRFLSNVQEPVDQVYIGMHVRVVFEQHEDVWLPLFVKD</sequence>
<dbReference type="InterPro" id="IPR002878">
    <property type="entry name" value="ChsH2_C"/>
</dbReference>
<dbReference type="InterPro" id="IPR012340">
    <property type="entry name" value="NA-bd_OB-fold"/>
</dbReference>
<protein>
    <recommendedName>
        <fullName evidence="1">ChsH2 C-terminal OB-fold domain-containing protein</fullName>
    </recommendedName>
</protein>
<proteinExistence type="predicted"/>
<dbReference type="PANTHER" id="PTHR34075:SF5">
    <property type="entry name" value="BLR3430 PROTEIN"/>
    <property type="match status" value="1"/>
</dbReference>
<evidence type="ECO:0000259" key="1">
    <source>
        <dbReference type="Pfam" id="PF01796"/>
    </source>
</evidence>
<evidence type="ECO:0000313" key="2">
    <source>
        <dbReference type="EMBL" id="KKN64262.1"/>
    </source>
</evidence>
<name>A0A0F9SPB6_9ZZZZ</name>
<dbReference type="AlphaFoldDB" id="A0A0F9SPB6"/>
<dbReference type="PANTHER" id="PTHR34075">
    <property type="entry name" value="BLR3430 PROTEIN"/>
    <property type="match status" value="1"/>
</dbReference>
<comment type="caution">
    <text evidence="2">The sequence shown here is derived from an EMBL/GenBank/DDBJ whole genome shotgun (WGS) entry which is preliminary data.</text>
</comment>
<dbReference type="Pfam" id="PF01796">
    <property type="entry name" value="OB_ChsH2_C"/>
    <property type="match status" value="1"/>
</dbReference>
<feature type="domain" description="ChsH2 C-terminal OB-fold" evidence="1">
    <location>
        <begin position="54"/>
        <end position="117"/>
    </location>
</feature>
<dbReference type="EMBL" id="LAZR01000562">
    <property type="protein sequence ID" value="KKN64262.1"/>
    <property type="molecule type" value="Genomic_DNA"/>
</dbReference>
<reference evidence="2" key="1">
    <citation type="journal article" date="2015" name="Nature">
        <title>Complex archaea that bridge the gap between prokaryotes and eukaryotes.</title>
        <authorList>
            <person name="Spang A."/>
            <person name="Saw J.H."/>
            <person name="Jorgensen S.L."/>
            <person name="Zaremba-Niedzwiedzka K."/>
            <person name="Martijn J."/>
            <person name="Lind A.E."/>
            <person name="van Eijk R."/>
            <person name="Schleper C."/>
            <person name="Guy L."/>
            <person name="Ettema T.J."/>
        </authorList>
    </citation>
    <scope>NUCLEOTIDE SEQUENCE</scope>
</reference>
<dbReference type="SUPFAM" id="SSF50249">
    <property type="entry name" value="Nucleic acid-binding proteins"/>
    <property type="match status" value="1"/>
</dbReference>